<evidence type="ECO:0000256" key="8">
    <source>
        <dbReference type="PROSITE-ProRule" id="PRU01360"/>
    </source>
</evidence>
<comment type="similarity">
    <text evidence="8">Belongs to the TonB-dependent receptor family.</text>
</comment>
<comment type="subcellular location">
    <subcellularLocation>
        <location evidence="1 8">Cell outer membrane</location>
        <topology evidence="1 8">Multi-pass membrane protein</topology>
    </subcellularLocation>
</comment>
<dbReference type="GO" id="GO:0009279">
    <property type="term" value="C:cell outer membrane"/>
    <property type="evidence" value="ECO:0007669"/>
    <property type="project" value="UniProtKB-SubCell"/>
</dbReference>
<comment type="caution">
    <text evidence="11">The sequence shown here is derived from an EMBL/GenBank/DDBJ whole genome shotgun (WGS) entry which is preliminary data.</text>
</comment>
<dbReference type="PROSITE" id="PS52016">
    <property type="entry name" value="TONB_DEPENDENT_REC_3"/>
    <property type="match status" value="1"/>
</dbReference>
<keyword evidence="4 8" id="KW-0812">Transmembrane</keyword>
<dbReference type="Proteomes" id="UP000281514">
    <property type="component" value="Unassembled WGS sequence"/>
</dbReference>
<dbReference type="SUPFAM" id="SSF56935">
    <property type="entry name" value="Porins"/>
    <property type="match status" value="1"/>
</dbReference>
<keyword evidence="7 8" id="KW-0998">Cell outer membrane</keyword>
<evidence type="ECO:0000256" key="7">
    <source>
        <dbReference type="ARBA" id="ARBA00023237"/>
    </source>
</evidence>
<keyword evidence="5" id="KW-0798">TonB box</keyword>
<evidence type="ECO:0000259" key="10">
    <source>
        <dbReference type="Pfam" id="PF00593"/>
    </source>
</evidence>
<dbReference type="InterPro" id="IPR036942">
    <property type="entry name" value="Beta-barrel_TonB_sf"/>
</dbReference>
<dbReference type="InterPro" id="IPR000531">
    <property type="entry name" value="Beta-barrel_TonB"/>
</dbReference>
<dbReference type="InterPro" id="IPR010917">
    <property type="entry name" value="TonB_rcpt_CS"/>
</dbReference>
<keyword evidence="3 8" id="KW-1134">Transmembrane beta strand</keyword>
<evidence type="ECO:0000256" key="6">
    <source>
        <dbReference type="ARBA" id="ARBA00023136"/>
    </source>
</evidence>
<dbReference type="Gene3D" id="2.40.170.20">
    <property type="entry name" value="TonB-dependent receptor, beta-barrel domain"/>
    <property type="match status" value="1"/>
</dbReference>
<dbReference type="EMBL" id="RBTX01000169">
    <property type="protein sequence ID" value="RMU38299.1"/>
    <property type="molecule type" value="Genomic_DNA"/>
</dbReference>
<evidence type="ECO:0000256" key="3">
    <source>
        <dbReference type="ARBA" id="ARBA00022452"/>
    </source>
</evidence>
<organism evidence="11 12">
    <name type="scientific">Pseudomonas avellanae</name>
    <dbReference type="NCBI Taxonomy" id="46257"/>
    <lineage>
        <taxon>Bacteria</taxon>
        <taxon>Pseudomonadati</taxon>
        <taxon>Pseudomonadota</taxon>
        <taxon>Gammaproteobacteria</taxon>
        <taxon>Pseudomonadales</taxon>
        <taxon>Pseudomonadaceae</taxon>
        <taxon>Pseudomonas</taxon>
    </lineage>
</organism>
<feature type="non-terminal residue" evidence="11">
    <location>
        <position position="1"/>
    </location>
</feature>
<proteinExistence type="inferred from homology"/>
<keyword evidence="2 8" id="KW-0813">Transport</keyword>
<dbReference type="AlphaFoldDB" id="A0A3M5TXH6"/>
<evidence type="ECO:0000256" key="5">
    <source>
        <dbReference type="ARBA" id="ARBA00023077"/>
    </source>
</evidence>
<dbReference type="PROSITE" id="PS01156">
    <property type="entry name" value="TONB_DEPENDENT_REC_2"/>
    <property type="match status" value="1"/>
</dbReference>
<evidence type="ECO:0000313" key="12">
    <source>
        <dbReference type="Proteomes" id="UP000281514"/>
    </source>
</evidence>
<dbReference type="PANTHER" id="PTHR32552">
    <property type="entry name" value="FERRICHROME IRON RECEPTOR-RELATED"/>
    <property type="match status" value="1"/>
</dbReference>
<evidence type="ECO:0000256" key="4">
    <source>
        <dbReference type="ARBA" id="ARBA00022692"/>
    </source>
</evidence>
<evidence type="ECO:0000256" key="2">
    <source>
        <dbReference type="ARBA" id="ARBA00022448"/>
    </source>
</evidence>
<dbReference type="PANTHER" id="PTHR32552:SF74">
    <property type="entry name" value="HYDROXAMATE SIDEROPHORE RECEPTOR FHUE"/>
    <property type="match status" value="1"/>
</dbReference>
<accession>A0A3M5TXH6</accession>
<evidence type="ECO:0000256" key="9">
    <source>
        <dbReference type="PROSITE-ProRule" id="PRU10144"/>
    </source>
</evidence>
<protein>
    <submittedName>
        <fullName evidence="11">TonB-dependent siderophore receptor</fullName>
    </submittedName>
</protein>
<reference evidence="11 12" key="1">
    <citation type="submission" date="2018-08" db="EMBL/GenBank/DDBJ databases">
        <title>Recombination of ecologically and evolutionarily significant loci maintains genetic cohesion in the Pseudomonas syringae species complex.</title>
        <authorList>
            <person name="Dillon M."/>
            <person name="Thakur S."/>
            <person name="Almeida R.N.D."/>
            <person name="Weir B.S."/>
            <person name="Guttman D.S."/>
        </authorList>
    </citation>
    <scope>NUCLEOTIDE SEQUENCE [LARGE SCALE GENOMIC DNA]</scope>
    <source>
        <strain evidence="11 12">ICMP 9749</strain>
    </source>
</reference>
<feature type="short sequence motif" description="TonB C-terminal box" evidence="9">
    <location>
        <begin position="216"/>
        <end position="233"/>
    </location>
</feature>
<keyword evidence="11" id="KW-0675">Receptor</keyword>
<dbReference type="GO" id="GO:0015344">
    <property type="term" value="F:siderophore uptake transmembrane transporter activity"/>
    <property type="evidence" value="ECO:0007669"/>
    <property type="project" value="TreeGrafter"/>
</dbReference>
<dbReference type="Pfam" id="PF00593">
    <property type="entry name" value="TonB_dep_Rec_b-barrel"/>
    <property type="match status" value="1"/>
</dbReference>
<evidence type="ECO:0000256" key="1">
    <source>
        <dbReference type="ARBA" id="ARBA00004571"/>
    </source>
</evidence>
<gene>
    <name evidence="11" type="ORF">ALP32_01751</name>
</gene>
<feature type="domain" description="TonB-dependent receptor-like beta-barrel" evidence="10">
    <location>
        <begin position="1"/>
        <end position="198"/>
    </location>
</feature>
<sequence length="233" mass="26018">ASYTDIFNPQNYQDLSGKVLDPVVGKNYEVGIKGEYFNGALNASLAVFQIDQENLKTEAPTQAGCAVLTCYDAAGLVRSQGIDMELQGALTENWQVGAGYTYARTHYLKDFNPAKENQRFDTDTPEHLFKFSTVYRLQGALEKMRVGGNVYWQSRMYNDIALTDGSYRLEQGSYAVADLMAGYQVNKHLDLQLNANNIFDRTYYTAIGASSVWGSTDVYGNPRSYALTAKYSF</sequence>
<name>A0A3M5TXH6_9PSED</name>
<evidence type="ECO:0000313" key="11">
    <source>
        <dbReference type="EMBL" id="RMU38299.1"/>
    </source>
</evidence>
<dbReference type="InterPro" id="IPR039426">
    <property type="entry name" value="TonB-dep_rcpt-like"/>
</dbReference>
<keyword evidence="6 8" id="KW-0472">Membrane</keyword>
<dbReference type="RefSeq" id="WP_122349094.1">
    <property type="nucleotide sequence ID" value="NZ_RBTX01000169.1"/>
</dbReference>